<organism evidence="2 3">
    <name type="scientific">Nitrosococcus watsoni (strain C-113)</name>
    <dbReference type="NCBI Taxonomy" id="105559"/>
    <lineage>
        <taxon>Bacteria</taxon>
        <taxon>Pseudomonadati</taxon>
        <taxon>Pseudomonadota</taxon>
        <taxon>Gammaproteobacteria</taxon>
        <taxon>Chromatiales</taxon>
        <taxon>Chromatiaceae</taxon>
        <taxon>Nitrosococcus</taxon>
    </lineage>
</organism>
<feature type="region of interest" description="Disordered" evidence="1">
    <location>
        <begin position="1"/>
        <end position="57"/>
    </location>
</feature>
<dbReference type="Proteomes" id="UP000000393">
    <property type="component" value="Chromosome"/>
</dbReference>
<dbReference type="InterPro" id="IPR005186">
    <property type="entry name" value="FlaG"/>
</dbReference>
<dbReference type="PANTHER" id="PTHR37166">
    <property type="entry name" value="PROTEIN FLAG"/>
    <property type="match status" value="1"/>
</dbReference>
<dbReference type="AlphaFoldDB" id="D8K8C4"/>
<proteinExistence type="predicted"/>
<feature type="compositionally biased region" description="Pro residues" evidence="1">
    <location>
        <begin position="1"/>
        <end position="10"/>
    </location>
</feature>
<dbReference type="EMBL" id="CP002086">
    <property type="protein sequence ID" value="ADJ29044.1"/>
    <property type="molecule type" value="Genomic_DNA"/>
</dbReference>
<keyword evidence="2" id="KW-0969">Cilium</keyword>
<evidence type="ECO:0000313" key="2">
    <source>
        <dbReference type="EMBL" id="ADJ29044.1"/>
    </source>
</evidence>
<dbReference type="OrthoDB" id="5741693at2"/>
<feature type="compositionally biased region" description="Polar residues" evidence="1">
    <location>
        <begin position="31"/>
        <end position="42"/>
    </location>
</feature>
<evidence type="ECO:0000313" key="3">
    <source>
        <dbReference type="Proteomes" id="UP000000393"/>
    </source>
</evidence>
<keyword evidence="2" id="KW-0282">Flagellum</keyword>
<name>D8K8C4_NITWC</name>
<dbReference type="Pfam" id="PF03646">
    <property type="entry name" value="FlaG"/>
    <property type="match status" value="1"/>
</dbReference>
<protein>
    <submittedName>
        <fullName evidence="2">Flagellar protein FlaG protein</fullName>
    </submittedName>
</protein>
<dbReference type="PANTHER" id="PTHR37166:SF1">
    <property type="entry name" value="PROTEIN FLAG"/>
    <property type="match status" value="1"/>
</dbReference>
<dbReference type="SUPFAM" id="SSF160214">
    <property type="entry name" value="FlaG-like"/>
    <property type="match status" value="1"/>
</dbReference>
<reference evidence="2 3" key="1">
    <citation type="submission" date="2010-06" db="EMBL/GenBank/DDBJ databases">
        <title>Complete sequence of chromosome of Nitrosococcus watsoni C-113.</title>
        <authorList>
            <consortium name="US DOE Joint Genome Institute"/>
            <person name="Lucas S."/>
            <person name="Copeland A."/>
            <person name="Lapidus A."/>
            <person name="Cheng J.-F."/>
            <person name="Bruce D."/>
            <person name="Goodwin L."/>
            <person name="Pitluck S."/>
            <person name="Malfatti S.A."/>
            <person name="Chain P.S.G."/>
            <person name="Land M."/>
            <person name="Hauser L."/>
            <person name="Kyrpides N."/>
            <person name="Ivanova N."/>
            <person name="Cambell M.A."/>
            <person name="Heidelberg J.F."/>
            <person name="Klotz M.G."/>
            <person name="Woyke T."/>
        </authorList>
    </citation>
    <scope>NUCLEOTIDE SEQUENCE [LARGE SCALE GENOMIC DNA]</scope>
    <source>
        <strain evidence="2 3">C-113</strain>
    </source>
</reference>
<dbReference type="InterPro" id="IPR035924">
    <property type="entry name" value="FlaG-like_sf"/>
</dbReference>
<evidence type="ECO:0000256" key="1">
    <source>
        <dbReference type="SAM" id="MobiDB-lite"/>
    </source>
</evidence>
<keyword evidence="2" id="KW-0966">Cell projection</keyword>
<dbReference type="Gene3D" id="3.30.160.170">
    <property type="entry name" value="FlaG-like"/>
    <property type="match status" value="1"/>
</dbReference>
<gene>
    <name evidence="2" type="ordered locus">Nwat_2212</name>
</gene>
<feature type="compositionally biased region" description="Basic and acidic residues" evidence="1">
    <location>
        <begin position="43"/>
        <end position="57"/>
    </location>
</feature>
<dbReference type="HOGENOM" id="CLU_120910_4_0_6"/>
<dbReference type="eggNOG" id="COG1334">
    <property type="taxonomic scope" value="Bacteria"/>
</dbReference>
<dbReference type="RefSeq" id="WP_013221117.1">
    <property type="nucleotide sequence ID" value="NC_014315.1"/>
</dbReference>
<accession>D8K8C4</accession>
<dbReference type="STRING" id="105559.Nwat_2212"/>
<sequence>MIHPPSPDFIPAPFSERPSSAAEIKVHPVSKLQSSATDSPQPKTEERKNREEGSRQLEEAVQSINELMEDVRRELHFSIDEATGQTVIKVMDRENGEMIRQIPSEEVMVLARRIAEEGKEGITDGTLMQALA</sequence>
<dbReference type="KEGG" id="nwa:Nwat_2212"/>
<keyword evidence="3" id="KW-1185">Reference proteome</keyword>